<evidence type="ECO:0000256" key="1">
    <source>
        <dbReference type="ARBA" id="ARBA00004613"/>
    </source>
</evidence>
<accession>A0AAD9E5L1</accession>
<evidence type="ECO:0000256" key="3">
    <source>
        <dbReference type="ARBA" id="ARBA00022525"/>
    </source>
</evidence>
<dbReference type="AlphaFoldDB" id="A0AAD9E5L1"/>
<evidence type="ECO:0000313" key="9">
    <source>
        <dbReference type="Proteomes" id="UP001239994"/>
    </source>
</evidence>
<keyword evidence="3 6" id="KW-0964">Secreted</keyword>
<dbReference type="SMART" id="SM00041">
    <property type="entry name" value="CT"/>
    <property type="match status" value="1"/>
</dbReference>
<comment type="subcellular location">
    <subcellularLocation>
        <location evidence="1 6">Secreted</location>
    </subcellularLocation>
</comment>
<dbReference type="InterPro" id="IPR006207">
    <property type="entry name" value="Cys_knot_C"/>
</dbReference>
<dbReference type="InterPro" id="IPR016860">
    <property type="entry name" value="Cerberus"/>
</dbReference>
<comment type="similarity">
    <text evidence="2 6">Belongs to the DAN family.</text>
</comment>
<evidence type="ECO:0000313" key="8">
    <source>
        <dbReference type="EMBL" id="KAK1803027.1"/>
    </source>
</evidence>
<dbReference type="GO" id="GO:0032926">
    <property type="term" value="P:negative regulation of activin receptor signaling pathway"/>
    <property type="evidence" value="ECO:0007669"/>
    <property type="project" value="UniProtKB-ARBA"/>
</dbReference>
<comment type="caution">
    <text evidence="8">The sequence shown here is derived from an EMBL/GenBank/DDBJ whole genome shotgun (WGS) entry which is preliminary data.</text>
</comment>
<dbReference type="Pfam" id="PF03045">
    <property type="entry name" value="DAN"/>
    <property type="match status" value="1"/>
</dbReference>
<keyword evidence="4" id="KW-0732">Signal</keyword>
<feature type="domain" description="CTCK" evidence="7">
    <location>
        <begin position="145"/>
        <end position="228"/>
    </location>
</feature>
<reference evidence="8" key="1">
    <citation type="submission" date="2023-03" db="EMBL/GenBank/DDBJ databases">
        <title>Electrophorus voltai genome.</title>
        <authorList>
            <person name="Bian C."/>
        </authorList>
    </citation>
    <scope>NUCLEOTIDE SEQUENCE</scope>
    <source>
        <strain evidence="8">CB-2022</strain>
        <tissue evidence="8">Muscle</tissue>
    </source>
</reference>
<name>A0AAD9E5L1_9TELE</name>
<dbReference type="PANTHER" id="PTHR15273">
    <property type="entry name" value="DAN DOMAIN FAMILY MEMBER 5"/>
    <property type="match status" value="1"/>
</dbReference>
<dbReference type="Gene3D" id="2.10.90.10">
    <property type="entry name" value="Cystine-knot cytokines"/>
    <property type="match status" value="1"/>
</dbReference>
<dbReference type="InterPro" id="IPR029034">
    <property type="entry name" value="Cystine-knot_cytokine"/>
</dbReference>
<organism evidence="8 9">
    <name type="scientific">Electrophorus voltai</name>
    <dbReference type="NCBI Taxonomy" id="2609070"/>
    <lineage>
        <taxon>Eukaryota</taxon>
        <taxon>Metazoa</taxon>
        <taxon>Chordata</taxon>
        <taxon>Craniata</taxon>
        <taxon>Vertebrata</taxon>
        <taxon>Euteleostomi</taxon>
        <taxon>Actinopterygii</taxon>
        <taxon>Neopterygii</taxon>
        <taxon>Teleostei</taxon>
        <taxon>Ostariophysi</taxon>
        <taxon>Gymnotiformes</taxon>
        <taxon>Gymnotoidei</taxon>
        <taxon>Gymnotidae</taxon>
        <taxon>Electrophorus</taxon>
    </lineage>
</organism>
<gene>
    <name evidence="8" type="ORF">P4O66_021552</name>
</gene>
<dbReference type="PANTHER" id="PTHR15273:SF8">
    <property type="entry name" value="CERBERUS"/>
    <property type="match status" value="1"/>
</dbReference>
<evidence type="ECO:0000256" key="2">
    <source>
        <dbReference type="ARBA" id="ARBA00007872"/>
    </source>
</evidence>
<protein>
    <recommendedName>
        <fullName evidence="7">CTCK domain-containing protein</fullName>
    </recommendedName>
</protein>
<dbReference type="GO" id="GO:0061371">
    <property type="term" value="P:determination of heart left/right asymmetry"/>
    <property type="evidence" value="ECO:0007669"/>
    <property type="project" value="TreeGrafter"/>
</dbReference>
<dbReference type="Proteomes" id="UP001239994">
    <property type="component" value="Unassembled WGS sequence"/>
</dbReference>
<sequence>MALATVTCAFTHNIAGFLKRVPKDFESSGNGPDEPTRGSVRIVKVSPHFLRPASGMFGQRAQLKDTPHRSSFPAFLALGRPGPSSSAAKPVASLPYMHGSYTDTEAKKKQGLEMWQRVMHRNENAREVLSLPFVPKDLTKQSCSALPFTQRITEEGCEAASVHNKLCFGQCSSLFVPPNGESTGHHSAPCSRCAPAKARTVLVILRCGTQVREKHVMVVEECKCETSREEGKVESLATHL</sequence>
<evidence type="ECO:0000259" key="7">
    <source>
        <dbReference type="SMART" id="SM00041"/>
    </source>
</evidence>
<evidence type="ECO:0000256" key="4">
    <source>
        <dbReference type="ARBA" id="ARBA00022729"/>
    </source>
</evidence>
<dbReference type="PIRSF" id="PIRSF027807">
    <property type="entry name" value="Cerberus"/>
    <property type="match status" value="1"/>
</dbReference>
<dbReference type="GO" id="GO:0005576">
    <property type="term" value="C:extracellular region"/>
    <property type="evidence" value="ECO:0007669"/>
    <property type="project" value="UniProtKB-SubCell"/>
</dbReference>
<dbReference type="EMBL" id="JAROKS010000006">
    <property type="protein sequence ID" value="KAK1803027.1"/>
    <property type="molecule type" value="Genomic_DNA"/>
</dbReference>
<dbReference type="InterPro" id="IPR004133">
    <property type="entry name" value="DAN_dom"/>
</dbReference>
<evidence type="ECO:0000256" key="5">
    <source>
        <dbReference type="ARBA" id="ARBA00023157"/>
    </source>
</evidence>
<evidence type="ECO:0000256" key="6">
    <source>
        <dbReference type="PIRNR" id="PIRNR027807"/>
    </source>
</evidence>
<keyword evidence="5" id="KW-1015">Disulfide bond</keyword>
<keyword evidence="9" id="KW-1185">Reference proteome</keyword>
<proteinExistence type="inferred from homology"/>